<evidence type="ECO:0000313" key="7">
    <source>
        <dbReference type="Proteomes" id="UP000663942"/>
    </source>
</evidence>
<dbReference type="InterPro" id="IPR003439">
    <property type="entry name" value="ABC_transporter-like_ATP-bd"/>
</dbReference>
<dbReference type="InterPro" id="IPR050611">
    <property type="entry name" value="ABCF"/>
</dbReference>
<evidence type="ECO:0000256" key="3">
    <source>
        <dbReference type="ARBA" id="ARBA00022840"/>
    </source>
</evidence>
<keyword evidence="2" id="KW-0547">Nucleotide-binding</keyword>
<evidence type="ECO:0000256" key="2">
    <source>
        <dbReference type="ARBA" id="ARBA00022741"/>
    </source>
</evidence>
<keyword evidence="7" id="KW-1185">Reference proteome</keyword>
<protein>
    <submittedName>
        <fullName evidence="6">ABC-F family ATP-binding cassette domain-containing protein</fullName>
    </submittedName>
</protein>
<dbReference type="PROSITE" id="PS50893">
    <property type="entry name" value="ABC_TRANSPORTER_2"/>
    <property type="match status" value="2"/>
</dbReference>
<dbReference type="InterPro" id="IPR017871">
    <property type="entry name" value="ABC_transporter-like_CS"/>
</dbReference>
<dbReference type="PANTHER" id="PTHR19211:SF6">
    <property type="entry name" value="BLL7188 PROTEIN"/>
    <property type="match status" value="1"/>
</dbReference>
<evidence type="ECO:0000256" key="1">
    <source>
        <dbReference type="ARBA" id="ARBA00022737"/>
    </source>
</evidence>
<evidence type="ECO:0000259" key="5">
    <source>
        <dbReference type="PROSITE" id="PS50893"/>
    </source>
</evidence>
<feature type="compositionally biased region" description="Basic and acidic residues" evidence="4">
    <location>
        <begin position="246"/>
        <end position="277"/>
    </location>
</feature>
<sequence>MSSLNPSPSPSASAFVTLSSVAARTPDGQALFDNLSLAFGRERTAVVGRNGVGKTTLLRLVAGLAEPAEGAVARAGTVGWLAQSYEPASGETVAETLGAAGPLTLLARVLAGDGSVEDMAEADWTLETRLDEALAQVGLVGLALDRPTSSLSGGEQTRLRLAGLMLAAPDLIVLDEPTNHLDAEARALVAEVVERWPGGVLTVSHDRGLLRRMDRIVELSSLGARTYGGGWDLYVERREAERAAAERDLESAEREVGRAAREAQTALEKKAKRDRAGRAHRAGTSDPKILLDARAQRAEESGAREGRLAERRRAEVEAQLVGARERVERARLLSVPMPSTRLAQGKVVLALDGVKWATPEGERIVGPVSLRLTGPERVAITGPNGAGKTTLLKLISGQLQPTAGRIERPVTAALLDQAAAILKPEETLIEAWRRLNPEGTLNDAHAALARFLFRNAAAHRTVGTLSGGERLRAALACVMTGTRPPQLLILDEPTNHLDLDSIVAIETALAVYDGALAIVTHDRDFMDNVGVDREVRLTPARG</sequence>
<dbReference type="PROSITE" id="PS00211">
    <property type="entry name" value="ABC_TRANSPORTER_1"/>
    <property type="match status" value="1"/>
</dbReference>
<feature type="domain" description="ABC transporter" evidence="5">
    <location>
        <begin position="16"/>
        <end position="247"/>
    </location>
</feature>
<gene>
    <name evidence="6" type="ORF">IFE19_07495</name>
</gene>
<dbReference type="SUPFAM" id="SSF52540">
    <property type="entry name" value="P-loop containing nucleoside triphosphate hydrolases"/>
    <property type="match status" value="2"/>
</dbReference>
<evidence type="ECO:0000256" key="4">
    <source>
        <dbReference type="SAM" id="MobiDB-lite"/>
    </source>
</evidence>
<evidence type="ECO:0000313" key="6">
    <source>
        <dbReference type="EMBL" id="QTC89162.1"/>
    </source>
</evidence>
<keyword evidence="3 6" id="KW-0067">ATP-binding</keyword>
<proteinExistence type="predicted"/>
<dbReference type="PANTHER" id="PTHR19211">
    <property type="entry name" value="ATP-BINDING TRANSPORT PROTEIN-RELATED"/>
    <property type="match status" value="1"/>
</dbReference>
<organism evidence="6 7">
    <name type="scientific">Brevundimonas pondensis</name>
    <dbReference type="NCBI Taxonomy" id="2774189"/>
    <lineage>
        <taxon>Bacteria</taxon>
        <taxon>Pseudomonadati</taxon>
        <taxon>Pseudomonadota</taxon>
        <taxon>Alphaproteobacteria</taxon>
        <taxon>Caulobacterales</taxon>
        <taxon>Caulobacteraceae</taxon>
        <taxon>Brevundimonas</taxon>
    </lineage>
</organism>
<name>A0ABX7SQR4_9CAUL</name>
<reference evidence="6 7" key="1">
    <citation type="submission" date="2020-09" db="EMBL/GenBank/DDBJ databases">
        <title>Brevundimonas sp. LVF1 isolated from an oligotrophic pond in Goettingen, Germany.</title>
        <authorList>
            <person name="Friedrich I."/>
            <person name="Klassen A."/>
            <person name="Neubauer H."/>
            <person name="Schneider D."/>
            <person name="Hertel R."/>
            <person name="Daniel R."/>
        </authorList>
    </citation>
    <scope>NUCLEOTIDE SEQUENCE [LARGE SCALE GENOMIC DNA]</scope>
    <source>
        <strain evidence="6 7">LVF1</strain>
    </source>
</reference>
<dbReference type="InterPro" id="IPR027417">
    <property type="entry name" value="P-loop_NTPase"/>
</dbReference>
<dbReference type="Pfam" id="PF00005">
    <property type="entry name" value="ABC_tran"/>
    <property type="match status" value="2"/>
</dbReference>
<accession>A0ABX7SQR4</accession>
<dbReference type="GO" id="GO:0005524">
    <property type="term" value="F:ATP binding"/>
    <property type="evidence" value="ECO:0007669"/>
    <property type="project" value="UniProtKB-KW"/>
</dbReference>
<dbReference type="SMART" id="SM00382">
    <property type="entry name" value="AAA"/>
    <property type="match status" value="2"/>
</dbReference>
<keyword evidence="1" id="KW-0677">Repeat</keyword>
<feature type="domain" description="ABC transporter" evidence="5">
    <location>
        <begin position="349"/>
        <end position="538"/>
    </location>
</feature>
<dbReference type="Gene3D" id="3.40.50.300">
    <property type="entry name" value="P-loop containing nucleotide triphosphate hydrolases"/>
    <property type="match status" value="2"/>
</dbReference>
<dbReference type="EMBL" id="CP062006">
    <property type="protein sequence ID" value="QTC89162.1"/>
    <property type="molecule type" value="Genomic_DNA"/>
</dbReference>
<dbReference type="Proteomes" id="UP000663942">
    <property type="component" value="Chromosome"/>
</dbReference>
<dbReference type="CDD" id="cd03221">
    <property type="entry name" value="ABCF_EF-3"/>
    <property type="match status" value="2"/>
</dbReference>
<dbReference type="InterPro" id="IPR003593">
    <property type="entry name" value="AAA+_ATPase"/>
</dbReference>
<feature type="region of interest" description="Disordered" evidence="4">
    <location>
        <begin position="246"/>
        <end position="289"/>
    </location>
</feature>